<dbReference type="RefSeq" id="WP_093315749.1">
    <property type="nucleotide sequence ID" value="NZ_FOZG01000002.1"/>
</dbReference>
<dbReference type="OrthoDB" id="9773738at2"/>
<dbReference type="SMART" id="SM00849">
    <property type="entry name" value="Lactamase_B"/>
    <property type="match status" value="1"/>
</dbReference>
<evidence type="ECO:0000259" key="1">
    <source>
        <dbReference type="SMART" id="SM00849"/>
    </source>
</evidence>
<gene>
    <name evidence="2" type="ORF">SAMN05192580_2966</name>
</gene>
<name>A0A1I6LMG6_9SPHN</name>
<dbReference type="STRING" id="1166337.SAMN05192580_2966"/>
<dbReference type="Pfam" id="PF12706">
    <property type="entry name" value="Lactamase_B_2"/>
    <property type="match status" value="1"/>
</dbReference>
<keyword evidence="3" id="KW-1185">Reference proteome</keyword>
<dbReference type="InterPro" id="IPR036866">
    <property type="entry name" value="RibonucZ/Hydroxyglut_hydro"/>
</dbReference>
<accession>A0A1I6LMG6</accession>
<evidence type="ECO:0000313" key="3">
    <source>
        <dbReference type="Proteomes" id="UP000198824"/>
    </source>
</evidence>
<dbReference type="PANTHER" id="PTHR42663">
    <property type="entry name" value="HYDROLASE C777.06C-RELATED-RELATED"/>
    <property type="match status" value="1"/>
</dbReference>
<dbReference type="Gene3D" id="3.60.15.10">
    <property type="entry name" value="Ribonuclease Z/Hydroxyacylglutathione hydrolase-like"/>
    <property type="match status" value="1"/>
</dbReference>
<evidence type="ECO:0000313" key="2">
    <source>
        <dbReference type="EMBL" id="SFS04613.1"/>
    </source>
</evidence>
<dbReference type="AlphaFoldDB" id="A0A1I6LMG6"/>
<dbReference type="EMBL" id="FOZG01000002">
    <property type="protein sequence ID" value="SFS04613.1"/>
    <property type="molecule type" value="Genomic_DNA"/>
</dbReference>
<sequence length="339" mass="36804">MRVRFWGTRGSLPVGPRADSTADKLARALLAADGLRFADREEALAFVATLPFALGGSYGGATSCVEIEGPEDAFLVCDMGSGLREFGLDAMHRIAAGHAPVFHIFLSHMHWDHIMGFPFFAPAFDPRATIVIHGGHPDMEQALRRQQEEISFPVPFDALRATISFQPMQPGQVHEIAGVFVTLAVQDHSHGSFAYRFEAGGASLCYATDGEHKLADRDGAARFGAFLKDADLVIFDTMYSLAESVTLKADWGHSSNIVAVELCQAAGVRTLAMFHHEPTSDDEAIAAMHRETVRYAAFNAAGHARPLDVICAFDGMEVLLSPEIIEQDRAKSHGSKGEH</sequence>
<feature type="domain" description="Metallo-beta-lactamase" evidence="1">
    <location>
        <begin position="61"/>
        <end position="253"/>
    </location>
</feature>
<dbReference type="PANTHER" id="PTHR42663:SF4">
    <property type="entry name" value="SLL1036 PROTEIN"/>
    <property type="match status" value="1"/>
</dbReference>
<proteinExistence type="predicted"/>
<dbReference type="InterPro" id="IPR001279">
    <property type="entry name" value="Metallo-B-lactamas"/>
</dbReference>
<dbReference type="CDD" id="cd07715">
    <property type="entry name" value="TaR3-like_MBL-fold"/>
    <property type="match status" value="1"/>
</dbReference>
<organism evidence="2 3">
    <name type="scientific">Sphingomonas jatrophae</name>
    <dbReference type="NCBI Taxonomy" id="1166337"/>
    <lineage>
        <taxon>Bacteria</taxon>
        <taxon>Pseudomonadati</taxon>
        <taxon>Pseudomonadota</taxon>
        <taxon>Alphaproteobacteria</taxon>
        <taxon>Sphingomonadales</taxon>
        <taxon>Sphingomonadaceae</taxon>
        <taxon>Sphingomonas</taxon>
    </lineage>
</organism>
<dbReference type="SUPFAM" id="SSF56281">
    <property type="entry name" value="Metallo-hydrolase/oxidoreductase"/>
    <property type="match status" value="1"/>
</dbReference>
<dbReference type="Proteomes" id="UP000198824">
    <property type="component" value="Unassembled WGS sequence"/>
</dbReference>
<reference evidence="2 3" key="1">
    <citation type="submission" date="2016-10" db="EMBL/GenBank/DDBJ databases">
        <authorList>
            <person name="de Groot N.N."/>
        </authorList>
    </citation>
    <scope>NUCLEOTIDE SEQUENCE [LARGE SCALE GENOMIC DNA]</scope>
    <source>
        <strain evidence="2 3">S5-249</strain>
    </source>
</reference>
<protein>
    <submittedName>
        <fullName evidence="2">Phosphoribosyl 1,2-cyclic phosphodiesterase</fullName>
    </submittedName>
</protein>